<keyword evidence="1" id="KW-1133">Transmembrane helix</keyword>
<dbReference type="Proteomes" id="UP000552935">
    <property type="component" value="Unassembled WGS sequence"/>
</dbReference>
<reference evidence="3 4" key="1">
    <citation type="submission" date="2019-04" db="EMBL/GenBank/DDBJ databases">
        <title>Genome Announcement to Ensure Probiotic Safety of Lactobacillus rhamnosus UBLR-58.</title>
        <authorList>
            <person name="Sulthana A."/>
            <person name="Lakshmi S.G."/>
            <person name="Madempudi R.S."/>
        </authorList>
    </citation>
    <scope>NUCLEOTIDE SEQUENCE [LARGE SCALE GENOMIC DNA]</scope>
    <source>
        <strain evidence="3 4">UBLR-58</strain>
    </source>
</reference>
<feature type="transmembrane region" description="Helical" evidence="1">
    <location>
        <begin position="34"/>
        <end position="55"/>
    </location>
</feature>
<dbReference type="EMBL" id="SSHM01000001">
    <property type="protein sequence ID" value="THC81528.1"/>
    <property type="molecule type" value="Genomic_DNA"/>
</dbReference>
<dbReference type="AlphaFoldDB" id="A0A508YRZ8"/>
<evidence type="ECO:0000313" key="3">
    <source>
        <dbReference type="EMBL" id="THC81528.1"/>
    </source>
</evidence>
<name>A0A508YRZ8_LACRH</name>
<evidence type="ECO:0000313" key="2">
    <source>
        <dbReference type="EMBL" id="NZA03769.1"/>
    </source>
</evidence>
<accession>A0A508YRZ8</accession>
<proteinExistence type="predicted"/>
<gene>
    <name evidence="3" type="ORF">E6L36_00125</name>
    <name evidence="2" type="ORF">H0N82_01225</name>
</gene>
<dbReference type="Proteomes" id="UP000307517">
    <property type="component" value="Unassembled WGS sequence"/>
</dbReference>
<reference evidence="2 5" key="2">
    <citation type="submission" date="2020-07" db="EMBL/GenBank/DDBJ databases">
        <title>Organ Donor 1.</title>
        <authorList>
            <person name="Marsh A.J."/>
            <person name="Azcarate-Peril M.A."/>
        </authorList>
    </citation>
    <scope>NUCLEOTIDE SEQUENCE [LARGE SCALE GENOMIC DNA]</scope>
    <source>
        <strain evidence="2 5">AMC0712</strain>
    </source>
</reference>
<organism evidence="2 5">
    <name type="scientific">Lacticaseibacillus rhamnosus</name>
    <name type="common">Lactobacillus rhamnosus</name>
    <dbReference type="NCBI Taxonomy" id="47715"/>
    <lineage>
        <taxon>Bacteria</taxon>
        <taxon>Bacillati</taxon>
        <taxon>Bacillota</taxon>
        <taxon>Bacilli</taxon>
        <taxon>Lactobacillales</taxon>
        <taxon>Lactobacillaceae</taxon>
        <taxon>Lacticaseibacillus</taxon>
    </lineage>
</organism>
<dbReference type="EMBL" id="JACCKI010000001">
    <property type="protein sequence ID" value="NZA03769.1"/>
    <property type="molecule type" value="Genomic_DNA"/>
</dbReference>
<protein>
    <submittedName>
        <fullName evidence="2">Uncharacterized protein</fullName>
    </submittedName>
</protein>
<evidence type="ECO:0000256" key="1">
    <source>
        <dbReference type="SAM" id="Phobius"/>
    </source>
</evidence>
<evidence type="ECO:0000313" key="4">
    <source>
        <dbReference type="Proteomes" id="UP000307517"/>
    </source>
</evidence>
<comment type="caution">
    <text evidence="2">The sequence shown here is derived from an EMBL/GenBank/DDBJ whole genome shotgun (WGS) entry which is preliminary data.</text>
</comment>
<sequence length="65" mass="7316">MFSKPVFELVFWVILALANIGLGMLLGATLMQSLLNILTIIPIIWIVVTIIEILTKRFADEDQKS</sequence>
<evidence type="ECO:0000313" key="5">
    <source>
        <dbReference type="Proteomes" id="UP000552935"/>
    </source>
</evidence>
<keyword evidence="1" id="KW-0812">Transmembrane</keyword>
<keyword evidence="1" id="KW-0472">Membrane</keyword>
<feature type="transmembrane region" description="Helical" evidence="1">
    <location>
        <begin position="9"/>
        <end position="28"/>
    </location>
</feature>
<dbReference type="RefSeq" id="WP_005690424.1">
    <property type="nucleotide sequence ID" value="NZ_CABFNI010000003.1"/>
</dbReference>